<dbReference type="EMBL" id="PQLX01000008">
    <property type="protein sequence ID" value="POU63134.1"/>
    <property type="molecule type" value="Genomic_DNA"/>
</dbReference>
<protein>
    <submittedName>
        <fullName evidence="2">Uncharacterized protein</fullName>
    </submittedName>
</protein>
<dbReference type="Proteomes" id="UP000237003">
    <property type="component" value="Unassembled WGS sequence"/>
</dbReference>
<evidence type="ECO:0000256" key="1">
    <source>
        <dbReference type="SAM" id="MobiDB-lite"/>
    </source>
</evidence>
<comment type="caution">
    <text evidence="2">The sequence shown here is derived from an EMBL/GenBank/DDBJ whole genome shotgun (WGS) entry which is preliminary data.</text>
</comment>
<feature type="region of interest" description="Disordered" evidence="1">
    <location>
        <begin position="1"/>
        <end position="24"/>
    </location>
</feature>
<evidence type="ECO:0000313" key="2">
    <source>
        <dbReference type="EMBL" id="POU63134.1"/>
    </source>
</evidence>
<accession>A0A2S4RTG4</accession>
<evidence type="ECO:0000313" key="3">
    <source>
        <dbReference type="Proteomes" id="UP000237003"/>
    </source>
</evidence>
<dbReference type="AlphaFoldDB" id="A0A2S4RTG4"/>
<dbReference type="RefSeq" id="WP_103777439.1">
    <property type="nucleotide sequence ID" value="NZ_PQLX01000008.1"/>
</dbReference>
<gene>
    <name evidence="2" type="ORF">C3430_20785</name>
</gene>
<feature type="compositionally biased region" description="Polar residues" evidence="1">
    <location>
        <begin position="14"/>
        <end position="24"/>
    </location>
</feature>
<reference evidence="2 3" key="1">
    <citation type="submission" date="2018-01" db="EMBL/GenBank/DDBJ databases">
        <title>Complete genome sequences of 14 Citrobacter spp. isolated from plant in Canada.</title>
        <authorList>
            <person name="Bhandare S.G."/>
            <person name="Colavecchio A."/>
            <person name="Jeukens J."/>
            <person name="Emond-Rheault J.-G."/>
            <person name="Freschi L."/>
            <person name="Hamel J."/>
            <person name="Kukavica-Ibrulj I."/>
            <person name="Levesque R."/>
            <person name="Goodridge L."/>
        </authorList>
    </citation>
    <scope>NUCLEOTIDE SEQUENCE [LARGE SCALE GENOMIC DNA]</scope>
    <source>
        <strain evidence="2 3">S1285</strain>
    </source>
</reference>
<sequence>MLPEHLVPPRAHLSRTTKSVENSENLTQGKISLSHYESDILISTASTGQSKNMLLEERDRHLKDRLYRVAKIDTFTRVINNLQEEGDIDAQALSKILAEMTEKINNSGEKIWLNLITHEKNSPIFYSLEDEK</sequence>
<organism evidence="2 3">
    <name type="scientific">Citrobacter amalonaticus</name>
    <dbReference type="NCBI Taxonomy" id="35703"/>
    <lineage>
        <taxon>Bacteria</taxon>
        <taxon>Pseudomonadati</taxon>
        <taxon>Pseudomonadota</taxon>
        <taxon>Gammaproteobacteria</taxon>
        <taxon>Enterobacterales</taxon>
        <taxon>Enterobacteriaceae</taxon>
        <taxon>Citrobacter</taxon>
    </lineage>
</organism>
<name>A0A2S4RTG4_CITAM</name>
<proteinExistence type="predicted"/>
<dbReference type="OrthoDB" id="6565661at2"/>